<feature type="compositionally biased region" description="Low complexity" evidence="6">
    <location>
        <begin position="18"/>
        <end position="29"/>
    </location>
</feature>
<dbReference type="KEGG" id="dvu:DVU_2906"/>
<dbReference type="CDD" id="cd01700">
    <property type="entry name" value="PolY_Pol_V_umuC"/>
    <property type="match status" value="1"/>
</dbReference>
<keyword evidence="9" id="KW-1185">Reference proteome</keyword>
<keyword evidence="3" id="KW-0741">SOS mutagenesis</keyword>
<dbReference type="OrthoDB" id="9808813at2"/>
<dbReference type="PATRIC" id="fig|882.5.peg.2628"/>
<evidence type="ECO:0000256" key="1">
    <source>
        <dbReference type="ARBA" id="ARBA00010945"/>
    </source>
</evidence>
<keyword evidence="4" id="KW-0234">DNA repair</keyword>
<evidence type="ECO:0000256" key="4">
    <source>
        <dbReference type="ARBA" id="ARBA00023204"/>
    </source>
</evidence>
<dbReference type="PANTHER" id="PTHR11076">
    <property type="entry name" value="DNA REPAIR POLYMERASE UMUC / TRANSFERASE FAMILY MEMBER"/>
    <property type="match status" value="1"/>
</dbReference>
<dbReference type="Pfam" id="PF13438">
    <property type="entry name" value="DUF4113"/>
    <property type="match status" value="1"/>
</dbReference>
<feature type="region of interest" description="Disordered" evidence="6">
    <location>
        <begin position="1"/>
        <end position="31"/>
    </location>
</feature>
<evidence type="ECO:0000256" key="5">
    <source>
        <dbReference type="ARBA" id="ARBA00023236"/>
    </source>
</evidence>
<dbReference type="SUPFAM" id="SSF56672">
    <property type="entry name" value="DNA/RNA polymerases"/>
    <property type="match status" value="1"/>
</dbReference>
<dbReference type="InterPro" id="IPR043502">
    <property type="entry name" value="DNA/RNA_pol_sf"/>
</dbReference>
<keyword evidence="5" id="KW-0742">SOS response</keyword>
<keyword evidence="2" id="KW-0227">DNA damage</keyword>
<comment type="similarity">
    <text evidence="1">Belongs to the DNA polymerase type-Y family.</text>
</comment>
<reference evidence="8 9" key="1">
    <citation type="journal article" date="2004" name="Nat. Biotechnol.">
        <title>The genome sequence of the anaerobic, sulfate-reducing bacterium Desulfovibrio vulgaris Hildenborough.</title>
        <authorList>
            <person name="Heidelberg J.F."/>
            <person name="Seshadri R."/>
            <person name="Haveman S.A."/>
            <person name="Hemme C.L."/>
            <person name="Paulsen I.T."/>
            <person name="Kolonay J.F."/>
            <person name="Eisen J.A."/>
            <person name="Ward N."/>
            <person name="Methe B."/>
            <person name="Brinkac L.M."/>
            <person name="Daugherty S.C."/>
            <person name="Deboy R.T."/>
            <person name="Dodson R.J."/>
            <person name="Durkin A.S."/>
            <person name="Madupu R."/>
            <person name="Nelson W.C."/>
            <person name="Sullivan S.A."/>
            <person name="Fouts D."/>
            <person name="Haft D.H."/>
            <person name="Selengut J."/>
            <person name="Peterson J.D."/>
            <person name="Davidsen T.M."/>
            <person name="Zafar N."/>
            <person name="Zhou L."/>
            <person name="Radune D."/>
            <person name="Dimitrov G."/>
            <person name="Hance M."/>
            <person name="Tran K."/>
            <person name="Khouri H."/>
            <person name="Gill J."/>
            <person name="Utterback T.R."/>
            <person name="Feldblyum T.V."/>
            <person name="Wall J.D."/>
            <person name="Voordouw G."/>
            <person name="Fraser C.M."/>
        </authorList>
    </citation>
    <scope>NUCLEOTIDE SEQUENCE [LARGE SCALE GENOMIC DNA]</scope>
    <source>
        <strain evidence="9">ATCC 29579 / DSM 644 / NCIMB 8303 / VKM B-1760 / Hildenborough</strain>
    </source>
</reference>
<dbReference type="Gene3D" id="3.40.1170.60">
    <property type="match status" value="1"/>
</dbReference>
<dbReference type="GO" id="GO:0006281">
    <property type="term" value="P:DNA repair"/>
    <property type="evidence" value="ECO:0007669"/>
    <property type="project" value="UniProtKB-KW"/>
</dbReference>
<dbReference type="PaxDb" id="882-DVU_2906"/>
<dbReference type="STRING" id="882.DVU_2906"/>
<dbReference type="HOGENOM" id="CLU_012348_3_0_7"/>
<dbReference type="InterPro" id="IPR017961">
    <property type="entry name" value="DNA_pol_Y-fam_little_finger"/>
</dbReference>
<dbReference type="Proteomes" id="UP000002194">
    <property type="component" value="Chromosome"/>
</dbReference>
<dbReference type="GO" id="GO:0042276">
    <property type="term" value="P:error-prone translesion synthesis"/>
    <property type="evidence" value="ECO:0007669"/>
    <property type="project" value="TreeGrafter"/>
</dbReference>
<proteinExistence type="inferred from homology"/>
<evidence type="ECO:0000256" key="3">
    <source>
        <dbReference type="ARBA" id="ARBA00023199"/>
    </source>
</evidence>
<dbReference type="GO" id="GO:0003887">
    <property type="term" value="F:DNA-directed DNA polymerase activity"/>
    <property type="evidence" value="ECO:0007669"/>
    <property type="project" value="TreeGrafter"/>
</dbReference>
<evidence type="ECO:0000313" key="9">
    <source>
        <dbReference type="Proteomes" id="UP000002194"/>
    </source>
</evidence>
<dbReference type="Pfam" id="PF11799">
    <property type="entry name" value="IMS_C"/>
    <property type="match status" value="1"/>
</dbReference>
<dbReference type="InterPro" id="IPR025188">
    <property type="entry name" value="DUF4113"/>
</dbReference>
<name>Q727E9_NITV2</name>
<dbReference type="PANTHER" id="PTHR11076:SF34">
    <property type="entry name" value="PROTEIN UMUC"/>
    <property type="match status" value="1"/>
</dbReference>
<evidence type="ECO:0000259" key="7">
    <source>
        <dbReference type="PROSITE" id="PS50173"/>
    </source>
</evidence>
<organism evidence="8 9">
    <name type="scientific">Nitratidesulfovibrio vulgaris (strain ATCC 29579 / DSM 644 / CCUG 34227 / NCIMB 8303 / VKM B-1760 / Hildenborough)</name>
    <name type="common">Desulfovibrio vulgaris</name>
    <dbReference type="NCBI Taxonomy" id="882"/>
    <lineage>
        <taxon>Bacteria</taxon>
        <taxon>Pseudomonadati</taxon>
        <taxon>Thermodesulfobacteriota</taxon>
        <taxon>Desulfovibrionia</taxon>
        <taxon>Desulfovibrionales</taxon>
        <taxon>Desulfovibrionaceae</taxon>
        <taxon>Nitratidesulfovibrio</taxon>
    </lineage>
</organism>
<gene>
    <name evidence="8" type="primary">umuC</name>
    <name evidence="8" type="ordered locus">DVU_2906</name>
</gene>
<evidence type="ECO:0000256" key="2">
    <source>
        <dbReference type="ARBA" id="ARBA00022763"/>
    </source>
</evidence>
<dbReference type="Gene3D" id="3.30.70.270">
    <property type="match status" value="1"/>
</dbReference>
<evidence type="ECO:0000256" key="6">
    <source>
        <dbReference type="SAM" id="MobiDB-lite"/>
    </source>
</evidence>
<dbReference type="GO" id="GO:0009432">
    <property type="term" value="P:SOS response"/>
    <property type="evidence" value="ECO:0007669"/>
    <property type="project" value="UniProtKB-KW"/>
</dbReference>
<accession>Q727E9</accession>
<protein>
    <submittedName>
        <fullName evidence="8">UmuC protein</fullName>
    </submittedName>
</protein>
<dbReference type="EMBL" id="AE017285">
    <property type="protein sequence ID" value="AAS97378.1"/>
    <property type="molecule type" value="Genomic_DNA"/>
</dbReference>
<dbReference type="GO" id="GO:0005829">
    <property type="term" value="C:cytosol"/>
    <property type="evidence" value="ECO:0007669"/>
    <property type="project" value="TreeGrafter"/>
</dbReference>
<dbReference type="InterPro" id="IPR050116">
    <property type="entry name" value="DNA_polymerase-Y"/>
</dbReference>
<dbReference type="EnsemblBacteria" id="AAS97378">
    <property type="protein sequence ID" value="AAS97378"/>
    <property type="gene ID" value="DVU_2906"/>
</dbReference>
<dbReference type="InterPro" id="IPR043128">
    <property type="entry name" value="Rev_trsase/Diguanyl_cyclase"/>
</dbReference>
<dbReference type="Pfam" id="PF00817">
    <property type="entry name" value="IMS"/>
    <property type="match status" value="1"/>
</dbReference>
<evidence type="ECO:0000313" key="8">
    <source>
        <dbReference type="EMBL" id="AAS97378.1"/>
    </source>
</evidence>
<dbReference type="GO" id="GO:0003684">
    <property type="term" value="F:damaged DNA binding"/>
    <property type="evidence" value="ECO:0007669"/>
    <property type="project" value="InterPro"/>
</dbReference>
<dbReference type="InterPro" id="IPR001126">
    <property type="entry name" value="UmuC"/>
</dbReference>
<dbReference type="eggNOG" id="COG0389">
    <property type="taxonomic scope" value="Bacteria"/>
</dbReference>
<sequence length="467" mass="51269">MHGPPESQEPCGTFGPDETTGATSTAASRGEARRLPRGGVLWALVDCNNFYASCERLFRPDLKGRPVVVLSNNDGCVIARSAEAKALGVPMGAPEFKVRDMLRAHDVAVFSSNYALYGDLSQRVMRTLATVVPRVEVYSIDEAFIPLPAALAADPVAVGRTLRQRVAQWVGIPVSVGVGPTRTLAKLANRLSKQDSAYGNVFDLTPETVDMDRVLASVDVGDVWGVGRRSAEMLRGRGILTARALRDADPLWVRQRMTVTGWRTQQELRGMPCLTDDDLPVPRRSIRSSRSFGQMVRTLEPLREAVATFTARAVAKARAEGLVASCIEVHIRTPRHTERPRYDETTTITLPCPTADTGLCIRHALTGLERIFREGYLYAKAGVTLFGLEPAAGRQGSLLDLLDGSHEHKARRERLMAALDAVNLRHGRGSIRHGAEGDPGAAWHMSQKYRSPRYTTAWEELPEVLCR</sequence>
<dbReference type="PROSITE" id="PS50173">
    <property type="entry name" value="UMUC"/>
    <property type="match status" value="1"/>
</dbReference>
<dbReference type="AlphaFoldDB" id="Q727E9"/>
<dbReference type="SMR" id="Q727E9"/>
<dbReference type="PhylomeDB" id="Q727E9"/>
<feature type="domain" description="UmuC" evidence="7">
    <location>
        <begin position="42"/>
        <end position="227"/>
    </location>
</feature>